<dbReference type="InterPro" id="IPR037066">
    <property type="entry name" value="Plug_dom_sf"/>
</dbReference>
<evidence type="ECO:0000256" key="12">
    <source>
        <dbReference type="ARBA" id="ARBA00023170"/>
    </source>
</evidence>
<evidence type="ECO:0000256" key="4">
    <source>
        <dbReference type="ARBA" id="ARBA00022452"/>
    </source>
</evidence>
<reference evidence="19 20" key="1">
    <citation type="submission" date="2018-08" db="EMBL/GenBank/DDBJ databases">
        <title>Genomic Encyclopedia of Type Strains, Phase IV (KMG-IV): sequencing the most valuable type-strain genomes for metagenomic binning, comparative biology and taxonomic classification.</title>
        <authorList>
            <person name="Goeker M."/>
        </authorList>
    </citation>
    <scope>NUCLEOTIDE SEQUENCE [LARGE SCALE GENOMIC DNA]</scope>
    <source>
        <strain evidence="19 20">DSM 18841</strain>
    </source>
</reference>
<dbReference type="InterPro" id="IPR012910">
    <property type="entry name" value="Plug_dom"/>
</dbReference>
<evidence type="ECO:0000256" key="15">
    <source>
        <dbReference type="RuleBase" id="RU003357"/>
    </source>
</evidence>
<dbReference type="PANTHER" id="PTHR32552">
    <property type="entry name" value="FERRICHROME IRON RECEPTOR-RELATED"/>
    <property type="match status" value="1"/>
</dbReference>
<gene>
    <name evidence="19" type="ORF">C7448_101493</name>
</gene>
<organism evidence="19 20">
    <name type="scientific">Tenacibaculum gallaicum</name>
    <dbReference type="NCBI Taxonomy" id="561505"/>
    <lineage>
        <taxon>Bacteria</taxon>
        <taxon>Pseudomonadati</taxon>
        <taxon>Bacteroidota</taxon>
        <taxon>Flavobacteriia</taxon>
        <taxon>Flavobacteriales</taxon>
        <taxon>Flavobacteriaceae</taxon>
        <taxon>Tenacibaculum</taxon>
    </lineage>
</organism>
<dbReference type="EMBL" id="QUNS01000001">
    <property type="protein sequence ID" value="REH56454.1"/>
    <property type="molecule type" value="Genomic_DNA"/>
</dbReference>
<feature type="chain" id="PRO_5017802961" evidence="16">
    <location>
        <begin position="20"/>
        <end position="801"/>
    </location>
</feature>
<keyword evidence="12 19" id="KW-0675">Receptor</keyword>
<keyword evidence="9" id="KW-0406">Ion transport</keyword>
<keyword evidence="10 15" id="KW-0798">TonB box</keyword>
<comment type="similarity">
    <text evidence="2 14 15">Belongs to the TonB-dependent receptor family.</text>
</comment>
<proteinExistence type="inferred from homology"/>
<evidence type="ECO:0000259" key="18">
    <source>
        <dbReference type="Pfam" id="PF07715"/>
    </source>
</evidence>
<dbReference type="CDD" id="cd01347">
    <property type="entry name" value="ligand_gated_channel"/>
    <property type="match status" value="1"/>
</dbReference>
<dbReference type="GO" id="GO:0015891">
    <property type="term" value="P:siderophore transport"/>
    <property type="evidence" value="ECO:0007669"/>
    <property type="project" value="InterPro"/>
</dbReference>
<dbReference type="InterPro" id="IPR036942">
    <property type="entry name" value="Beta-barrel_TonB_sf"/>
</dbReference>
<dbReference type="Pfam" id="PF07715">
    <property type="entry name" value="Plug"/>
    <property type="match status" value="1"/>
</dbReference>
<dbReference type="RefSeq" id="WP_115899754.1">
    <property type="nucleotide sequence ID" value="NZ_QUNS01000001.1"/>
</dbReference>
<evidence type="ECO:0000256" key="8">
    <source>
        <dbReference type="ARBA" id="ARBA00023004"/>
    </source>
</evidence>
<dbReference type="Pfam" id="PF00593">
    <property type="entry name" value="TonB_dep_Rec_b-barrel"/>
    <property type="match status" value="1"/>
</dbReference>
<dbReference type="Proteomes" id="UP000256884">
    <property type="component" value="Unassembled WGS sequence"/>
</dbReference>
<dbReference type="SUPFAM" id="SSF49464">
    <property type="entry name" value="Carboxypeptidase regulatory domain-like"/>
    <property type="match status" value="1"/>
</dbReference>
<evidence type="ECO:0000256" key="7">
    <source>
        <dbReference type="ARBA" id="ARBA00022729"/>
    </source>
</evidence>
<dbReference type="GO" id="GO:0038023">
    <property type="term" value="F:signaling receptor activity"/>
    <property type="evidence" value="ECO:0007669"/>
    <property type="project" value="InterPro"/>
</dbReference>
<keyword evidence="6 14" id="KW-0812">Transmembrane</keyword>
<dbReference type="SUPFAM" id="SSF56935">
    <property type="entry name" value="Porins"/>
    <property type="match status" value="1"/>
</dbReference>
<keyword evidence="3 14" id="KW-0813">Transport</keyword>
<accession>A0A3E0ICI3</accession>
<dbReference type="OrthoDB" id="9775095at2"/>
<feature type="domain" description="TonB-dependent receptor-like beta-barrel" evidence="17">
    <location>
        <begin position="307"/>
        <end position="773"/>
    </location>
</feature>
<evidence type="ECO:0000256" key="11">
    <source>
        <dbReference type="ARBA" id="ARBA00023136"/>
    </source>
</evidence>
<evidence type="ECO:0000256" key="3">
    <source>
        <dbReference type="ARBA" id="ARBA00022448"/>
    </source>
</evidence>
<evidence type="ECO:0000256" key="2">
    <source>
        <dbReference type="ARBA" id="ARBA00009810"/>
    </source>
</evidence>
<dbReference type="Gene3D" id="2.170.130.10">
    <property type="entry name" value="TonB-dependent receptor, plug domain"/>
    <property type="match status" value="1"/>
</dbReference>
<evidence type="ECO:0000256" key="14">
    <source>
        <dbReference type="PROSITE-ProRule" id="PRU01360"/>
    </source>
</evidence>
<dbReference type="Gene3D" id="2.60.40.1120">
    <property type="entry name" value="Carboxypeptidase-like, regulatory domain"/>
    <property type="match status" value="1"/>
</dbReference>
<dbReference type="PANTHER" id="PTHR32552:SF68">
    <property type="entry name" value="FERRICHROME OUTER MEMBRANE TRANSPORTER_PHAGE RECEPTOR"/>
    <property type="match status" value="1"/>
</dbReference>
<evidence type="ECO:0000313" key="19">
    <source>
        <dbReference type="EMBL" id="REH56454.1"/>
    </source>
</evidence>
<dbReference type="AlphaFoldDB" id="A0A3E0ICI3"/>
<evidence type="ECO:0000256" key="9">
    <source>
        <dbReference type="ARBA" id="ARBA00023065"/>
    </source>
</evidence>
<keyword evidence="20" id="KW-1185">Reference proteome</keyword>
<evidence type="ECO:0000256" key="10">
    <source>
        <dbReference type="ARBA" id="ARBA00023077"/>
    </source>
</evidence>
<keyword evidence="5" id="KW-0410">Iron transport</keyword>
<evidence type="ECO:0000256" key="1">
    <source>
        <dbReference type="ARBA" id="ARBA00004571"/>
    </source>
</evidence>
<comment type="subcellular location">
    <subcellularLocation>
        <location evidence="1 14">Cell outer membrane</location>
        <topology evidence="1 14">Multi-pass membrane protein</topology>
    </subcellularLocation>
</comment>
<dbReference type="NCBIfam" id="TIGR01783">
    <property type="entry name" value="TonB-siderophor"/>
    <property type="match status" value="1"/>
</dbReference>
<evidence type="ECO:0000259" key="17">
    <source>
        <dbReference type="Pfam" id="PF00593"/>
    </source>
</evidence>
<dbReference type="GO" id="GO:0009279">
    <property type="term" value="C:cell outer membrane"/>
    <property type="evidence" value="ECO:0007669"/>
    <property type="project" value="UniProtKB-SubCell"/>
</dbReference>
<evidence type="ECO:0000256" key="6">
    <source>
        <dbReference type="ARBA" id="ARBA00022692"/>
    </source>
</evidence>
<keyword evidence="8" id="KW-0408">Iron</keyword>
<evidence type="ECO:0000256" key="5">
    <source>
        <dbReference type="ARBA" id="ARBA00022496"/>
    </source>
</evidence>
<keyword evidence="7 16" id="KW-0732">Signal</keyword>
<evidence type="ECO:0000256" key="13">
    <source>
        <dbReference type="ARBA" id="ARBA00023237"/>
    </source>
</evidence>
<keyword evidence="13 14" id="KW-0998">Cell outer membrane</keyword>
<dbReference type="InterPro" id="IPR000531">
    <property type="entry name" value="Beta-barrel_TonB"/>
</dbReference>
<name>A0A3E0ICI3_9FLAO</name>
<protein>
    <submittedName>
        <fullName evidence="19">Iron complex outermembrane receptor protein</fullName>
    </submittedName>
</protein>
<feature type="domain" description="TonB-dependent receptor plug" evidence="18">
    <location>
        <begin position="131"/>
        <end position="224"/>
    </location>
</feature>
<dbReference type="GO" id="GO:0015344">
    <property type="term" value="F:siderophore uptake transmembrane transporter activity"/>
    <property type="evidence" value="ECO:0007669"/>
    <property type="project" value="TreeGrafter"/>
</dbReference>
<comment type="caution">
    <text evidence="19">The sequence shown here is derived from an EMBL/GenBank/DDBJ whole genome shotgun (WGS) entry which is preliminary data.</text>
</comment>
<dbReference type="InterPro" id="IPR010105">
    <property type="entry name" value="TonB_sidphr_rcpt"/>
</dbReference>
<dbReference type="Gene3D" id="2.40.170.20">
    <property type="entry name" value="TonB-dependent receptor, beta-barrel domain"/>
    <property type="match status" value="1"/>
</dbReference>
<dbReference type="PROSITE" id="PS52016">
    <property type="entry name" value="TONB_DEPENDENT_REC_3"/>
    <property type="match status" value="1"/>
</dbReference>
<feature type="signal peptide" evidence="16">
    <location>
        <begin position="1"/>
        <end position="19"/>
    </location>
</feature>
<dbReference type="Pfam" id="PF13715">
    <property type="entry name" value="CarbopepD_reg_2"/>
    <property type="match status" value="1"/>
</dbReference>
<keyword evidence="4 14" id="KW-1134">Transmembrane beta strand</keyword>
<evidence type="ECO:0000313" key="20">
    <source>
        <dbReference type="Proteomes" id="UP000256884"/>
    </source>
</evidence>
<dbReference type="InterPro" id="IPR039426">
    <property type="entry name" value="TonB-dep_rcpt-like"/>
</dbReference>
<evidence type="ECO:0000256" key="16">
    <source>
        <dbReference type="SAM" id="SignalP"/>
    </source>
</evidence>
<dbReference type="InterPro" id="IPR008969">
    <property type="entry name" value="CarboxyPept-like_regulatory"/>
</dbReference>
<keyword evidence="11 14" id="KW-0472">Membrane</keyword>
<sequence length="801" mass="88260">MKGLLTTILLFLVVVNTVAQEGNISGTVLDNNNEPLVGVTIIVKGTKNGVQTDIDGNFTLSNTKGKTTLIVSYVGFKTKNISTNSGTKNLVITLYEGNEILNEVTIDTHRKNKFSRKKTAYVAKLPLKNIENAQVYSTVTNQLLVSQSVTSFEEALKNTTGVEKLWSSTGRGGDGAGFYSIRGFSVQPQLVNGVPGITNGFINPDNVERIEVVKGPSATLYGSTVTSYGGLINIVTKKPYKGTGGNITVGGGSFGFKKLTVDLNTNFEDNENISLRLNAGYQTQDSFQDAGFRKALFLAPSVSYKVNNRLTLNFNYELSSTDQTNQAFLFLNRSAPLTYKNLEELNYDRNKSFTNNDISIKNPTQNYRGEIAYKITDNWSSQTIIAGGNAKSKGYYTYLYNVQNDLFGTYAIKSDAETNTLTLQQNFTGDFKLGSLRNRLVIGVDYLDSQILDNSTNQRGINVVNPQGQLIPVPPAFGFPNLPTTRANIDAVLASSARADSDINQNVLSGYISDVVNILPELSVMAGVRYDRFNYKGDANDPSDDEKEYTKSTFSPKFGIVYQPILDQLSVFANYQNGFSYVNPERVPVDIANPDGDSKLQSYDLEQANQLEFGIKTNLFNNKLETTLSYYDITVKDKVMGFGANKQQDATVKSKGFELEMNANPVNGLNLRGGISYNDAKVTKSKSRPDLVNKRLAEAGPETSYNFWADYKFQEGAIKNVGLGFGLNGASKYNTMVGYPAAGDFYLPAYTIFNASIYYEVDKFRISVKGNNLANEEYYTGWSTITPQNPRAFLGTISYKF</sequence>